<dbReference type="InterPro" id="IPR043502">
    <property type="entry name" value="DNA/RNA_pol_sf"/>
</dbReference>
<proteinExistence type="inferred from homology"/>
<organism evidence="7 8">
    <name type="scientific">Candidatus Acutalibacter pullistercoris</name>
    <dbReference type="NCBI Taxonomy" id="2838418"/>
    <lineage>
        <taxon>Bacteria</taxon>
        <taxon>Bacillati</taxon>
        <taxon>Bacillota</taxon>
        <taxon>Clostridia</taxon>
        <taxon>Eubacteriales</taxon>
        <taxon>Acutalibacteraceae</taxon>
        <taxon>Acutalibacter</taxon>
    </lineage>
</organism>
<evidence type="ECO:0000256" key="3">
    <source>
        <dbReference type="ARBA" id="ARBA00022695"/>
    </source>
</evidence>
<evidence type="ECO:0000256" key="2">
    <source>
        <dbReference type="ARBA" id="ARBA00022457"/>
    </source>
</evidence>
<protein>
    <submittedName>
        <fullName evidence="7">DNA methylase</fullName>
    </submittedName>
</protein>
<dbReference type="Gene3D" id="3.40.1170.60">
    <property type="match status" value="1"/>
</dbReference>
<dbReference type="Pfam" id="PF11799">
    <property type="entry name" value="IMS_C"/>
    <property type="match status" value="1"/>
</dbReference>
<dbReference type="GO" id="GO:0032259">
    <property type="term" value="P:methylation"/>
    <property type="evidence" value="ECO:0007669"/>
    <property type="project" value="UniProtKB-KW"/>
</dbReference>
<reference evidence="7" key="2">
    <citation type="submission" date="2021-04" db="EMBL/GenBank/DDBJ databases">
        <authorList>
            <person name="Gilroy R."/>
        </authorList>
    </citation>
    <scope>NUCLEOTIDE SEQUENCE</scope>
    <source>
        <strain evidence="7">1282</strain>
    </source>
</reference>
<evidence type="ECO:0000313" key="8">
    <source>
        <dbReference type="Proteomes" id="UP000823915"/>
    </source>
</evidence>
<dbReference type="SUPFAM" id="SSF56672">
    <property type="entry name" value="DNA/RNA polymerases"/>
    <property type="match status" value="1"/>
</dbReference>
<evidence type="ECO:0000256" key="5">
    <source>
        <dbReference type="ARBA" id="ARBA00022932"/>
    </source>
</evidence>
<keyword evidence="5" id="KW-0239">DNA-directed DNA polymerase</keyword>
<dbReference type="PANTHER" id="PTHR11076:SF35">
    <property type="entry name" value="DNA REPAIR PROTEIN HOMOLOG YOBH"/>
    <property type="match status" value="1"/>
</dbReference>
<keyword evidence="5" id="KW-0808">Transferase</keyword>
<keyword evidence="3" id="KW-0548">Nucleotidyltransferase</keyword>
<dbReference type="GO" id="GO:0009432">
    <property type="term" value="P:SOS response"/>
    <property type="evidence" value="ECO:0007669"/>
    <property type="project" value="TreeGrafter"/>
</dbReference>
<dbReference type="GO" id="GO:0042276">
    <property type="term" value="P:error-prone translesion synthesis"/>
    <property type="evidence" value="ECO:0007669"/>
    <property type="project" value="TreeGrafter"/>
</dbReference>
<dbReference type="Pfam" id="PF00817">
    <property type="entry name" value="IMS"/>
    <property type="match status" value="1"/>
</dbReference>
<sequence>MEDRRYCCIDLKSYYASVECVDRGLDPLAANLVVADESRSDGTICLAVSPSLKALGVPGRPRLFEVKQKLAEIERRTGNKVEYITAMPRMARYLEVSSEIYGIYLKYLAAQDIHVYSIDEAFMDLTPYLTLYGMTAHELVTAIIRSVLGETGITATGGIGTNLYLAKIAMDITAKKMPAGKDGVRVAELDEQSFREKLWCHQPLTDFWQIGPGIMAHLAKLGVHTMGDLALLSTTAEDVLFREFGVDAEILIDHAWGIETCGMAEIKRYKPATKSLASGQVLPRAYTFEEGRLAVKEMVEQVVLGLVEQGFVAEGVTLYVGYQILDRDSGYAGPTKLNHYGRRVPPSVHGTGKLGTPTASLRLITQAVLRLYDRLVDRNLQVRRMSIAAIRLQPEEEVPAQLGLYEDDTQAQRETSLLKTSIGLHKRFGRNSLFRGIDLMEAGTTRERNEQIGGHRK</sequence>
<dbReference type="Gene3D" id="3.30.70.270">
    <property type="match status" value="1"/>
</dbReference>
<dbReference type="InterPro" id="IPR050116">
    <property type="entry name" value="DNA_polymerase-Y"/>
</dbReference>
<keyword evidence="7" id="KW-0489">Methyltransferase</keyword>
<dbReference type="GO" id="GO:0005829">
    <property type="term" value="C:cytosol"/>
    <property type="evidence" value="ECO:0007669"/>
    <property type="project" value="TreeGrafter"/>
</dbReference>
<dbReference type="GO" id="GO:0003684">
    <property type="term" value="F:damaged DNA binding"/>
    <property type="evidence" value="ECO:0007669"/>
    <property type="project" value="InterPro"/>
</dbReference>
<keyword evidence="2" id="KW-0515">Mutator protein</keyword>
<dbReference type="InterPro" id="IPR001126">
    <property type="entry name" value="UmuC"/>
</dbReference>
<evidence type="ECO:0000313" key="7">
    <source>
        <dbReference type="EMBL" id="HIY25645.1"/>
    </source>
</evidence>
<dbReference type="GO" id="GO:0008168">
    <property type="term" value="F:methyltransferase activity"/>
    <property type="evidence" value="ECO:0007669"/>
    <property type="project" value="UniProtKB-KW"/>
</dbReference>
<dbReference type="GO" id="GO:0006281">
    <property type="term" value="P:DNA repair"/>
    <property type="evidence" value="ECO:0007669"/>
    <property type="project" value="InterPro"/>
</dbReference>
<reference evidence="7" key="1">
    <citation type="journal article" date="2021" name="PeerJ">
        <title>Extensive microbial diversity within the chicken gut microbiome revealed by metagenomics and culture.</title>
        <authorList>
            <person name="Gilroy R."/>
            <person name="Ravi A."/>
            <person name="Getino M."/>
            <person name="Pursley I."/>
            <person name="Horton D.L."/>
            <person name="Alikhan N.F."/>
            <person name="Baker D."/>
            <person name="Gharbi K."/>
            <person name="Hall N."/>
            <person name="Watson M."/>
            <person name="Adriaenssens E.M."/>
            <person name="Foster-Nyarko E."/>
            <person name="Jarju S."/>
            <person name="Secka A."/>
            <person name="Antonio M."/>
            <person name="Oren A."/>
            <person name="Chaudhuri R.R."/>
            <person name="La Ragione R."/>
            <person name="Hildebrand F."/>
            <person name="Pallen M.J."/>
        </authorList>
    </citation>
    <scope>NUCLEOTIDE SEQUENCE</scope>
    <source>
        <strain evidence="7">1282</strain>
    </source>
</reference>
<dbReference type="InterPro" id="IPR043128">
    <property type="entry name" value="Rev_trsase/Diguanyl_cyclase"/>
</dbReference>
<dbReference type="Gene3D" id="1.10.150.20">
    <property type="entry name" value="5' to 3' exonuclease, C-terminal subdomain"/>
    <property type="match status" value="1"/>
</dbReference>
<dbReference type="AlphaFoldDB" id="A0A9D2C0E3"/>
<dbReference type="PANTHER" id="PTHR11076">
    <property type="entry name" value="DNA REPAIR POLYMERASE UMUC / TRANSFERASE FAMILY MEMBER"/>
    <property type="match status" value="1"/>
</dbReference>
<accession>A0A9D2C0E3</accession>
<dbReference type="Proteomes" id="UP000823915">
    <property type="component" value="Unassembled WGS sequence"/>
</dbReference>
<feature type="domain" description="UmuC" evidence="6">
    <location>
        <begin position="6"/>
        <end position="211"/>
    </location>
</feature>
<keyword evidence="4" id="KW-0227">DNA damage</keyword>
<comment type="similarity">
    <text evidence="1">Belongs to the DNA polymerase type-Y family.</text>
</comment>
<dbReference type="PROSITE" id="PS50173">
    <property type="entry name" value="UMUC"/>
    <property type="match status" value="1"/>
</dbReference>
<dbReference type="GO" id="GO:0003887">
    <property type="term" value="F:DNA-directed DNA polymerase activity"/>
    <property type="evidence" value="ECO:0007669"/>
    <property type="project" value="UniProtKB-KW"/>
</dbReference>
<dbReference type="InterPro" id="IPR017961">
    <property type="entry name" value="DNA_pol_Y-fam_little_finger"/>
</dbReference>
<evidence type="ECO:0000259" key="6">
    <source>
        <dbReference type="PROSITE" id="PS50173"/>
    </source>
</evidence>
<evidence type="ECO:0000256" key="4">
    <source>
        <dbReference type="ARBA" id="ARBA00022763"/>
    </source>
</evidence>
<evidence type="ECO:0000256" key="1">
    <source>
        <dbReference type="ARBA" id="ARBA00010945"/>
    </source>
</evidence>
<gene>
    <name evidence="7" type="ORF">H9838_00540</name>
</gene>
<dbReference type="EMBL" id="DXDU01000008">
    <property type="protein sequence ID" value="HIY25645.1"/>
    <property type="molecule type" value="Genomic_DNA"/>
</dbReference>
<name>A0A9D2C0E3_9FIRM</name>
<comment type="caution">
    <text evidence="7">The sequence shown here is derived from an EMBL/GenBank/DDBJ whole genome shotgun (WGS) entry which is preliminary data.</text>
</comment>